<sequence>MTSIIEHYELYNLSDEIIIFPSITDNNKALKINKKNQKISFEECKIPEGSEKIEIEGIIGIHELEKSNCLIVITKKKLITKFLQHKFYQIEGYDIFPITEHEEESFREYHKNVISSTLSIPSFYFSYTYDLTRSYQTQPSSQGTVFDRCNLQFVWNHKMIKSLPEMMRLPIIQGFIGRSECAVEPEVKSNIVIKKVELILISRRSNQRVGRRYYVRGAEQNGEVANYVETEQIIRVGEKYCSYVQIRGSIPLLWSQIPNIKYKPKIAISQNEEENYEAFKNHFENIKKQYKKITAVSLTDLKGGEKSLGDKYEEYVNKMNDQDIQLKRVDFHKLMKNMKELMNYMETIYKENDFSWCQWNINSKEHEQKGVFRVNCVDNLDRTNVCESVFGRLTAEQFLKEKENNILMDQDKITDNACLNAMFVNLWADNGDQMSKQYTGTCALKNDITRTGKRTKMGLINDGTNSILRYFINNFYDGETTDHMNVFLGNCEGTNTKYHFKGMNKIIIYGLIGSLFIAVVCGVTSLLTGNTGLFMTSILGLIGFITCSTIALIQGKKVTIPPTLMPIRDYQVENKASEQTKKEKED</sequence>
<dbReference type="GO" id="GO:0046856">
    <property type="term" value="P:phosphatidylinositol dephosphorylation"/>
    <property type="evidence" value="ECO:0007669"/>
    <property type="project" value="TreeGrafter"/>
</dbReference>
<dbReference type="VEuPathDB" id="AmoebaDB:EHI_141860"/>
<dbReference type="GO" id="GO:0005783">
    <property type="term" value="C:endoplasmic reticulum"/>
    <property type="evidence" value="ECO:0007669"/>
    <property type="project" value="TreeGrafter"/>
</dbReference>
<keyword evidence="1" id="KW-0812">Transmembrane</keyword>
<feature type="transmembrane region" description="Helical" evidence="1">
    <location>
        <begin position="533"/>
        <end position="553"/>
    </location>
</feature>
<dbReference type="InterPro" id="IPR002013">
    <property type="entry name" value="SAC_dom"/>
</dbReference>
<accession>A0A5K1UWV7</accession>
<dbReference type="VEuPathDB" id="AmoebaDB:KM1_046250"/>
<evidence type="ECO:0000313" key="4">
    <source>
        <dbReference type="Proteomes" id="UP000078387"/>
    </source>
</evidence>
<gene>
    <name evidence="3" type="ORF">CL6EHI_141860</name>
</gene>
<dbReference type="GO" id="GO:0043812">
    <property type="term" value="F:phosphatidylinositol-4-phosphate phosphatase activity"/>
    <property type="evidence" value="ECO:0007669"/>
    <property type="project" value="TreeGrafter"/>
</dbReference>
<organism evidence="3 4">
    <name type="scientific">Entamoeba histolytica</name>
    <dbReference type="NCBI Taxonomy" id="5759"/>
    <lineage>
        <taxon>Eukaryota</taxon>
        <taxon>Amoebozoa</taxon>
        <taxon>Evosea</taxon>
        <taxon>Archamoebae</taxon>
        <taxon>Mastigamoebida</taxon>
        <taxon>Entamoebidae</taxon>
        <taxon>Entamoeba</taxon>
    </lineage>
</organism>
<reference evidence="3 4" key="1">
    <citation type="submission" date="2016-05" db="EMBL/GenBank/DDBJ databases">
        <title>First whole genome sequencing of Entamoeba histolytica HM1:IMSS-clone-6.</title>
        <authorList>
            <person name="Mukherjee Avik.K."/>
            <person name="Izumyama S."/>
            <person name="Nakada-Tsukui K."/>
            <person name="Nozaki T."/>
        </authorList>
    </citation>
    <scope>NUCLEOTIDE SEQUENCE [LARGE SCALE GENOMIC DNA]</scope>
    <source>
        <strain evidence="3 4">HM1:IMSS clone 6</strain>
    </source>
</reference>
<name>A0A5K1UWV7_ENTHI</name>
<dbReference type="PANTHER" id="PTHR45662:SF2">
    <property type="entry name" value="PHOSPHATIDYLINOSITOL-3-PHOSPHATASE SAC1"/>
    <property type="match status" value="1"/>
</dbReference>
<evidence type="ECO:0000259" key="2">
    <source>
        <dbReference type="PROSITE" id="PS50275"/>
    </source>
</evidence>
<dbReference type="VEuPathDB" id="AmoebaDB:EHI5A_035550"/>
<protein>
    <submittedName>
        <fullName evidence="3">Phosphoinositide phosphatase putative</fullName>
    </submittedName>
</protein>
<feature type="transmembrane region" description="Helical" evidence="1">
    <location>
        <begin position="506"/>
        <end position="527"/>
    </location>
</feature>
<dbReference type="EMBL" id="BDEQ01000001">
    <property type="protein sequence ID" value="GAT92904.1"/>
    <property type="molecule type" value="Genomic_DNA"/>
</dbReference>
<dbReference type="VEuPathDB" id="AmoebaDB:EHI7A_006460"/>
<dbReference type="AlphaFoldDB" id="A0A5K1UWV7"/>
<evidence type="ECO:0000313" key="3">
    <source>
        <dbReference type="EMBL" id="GAT92904.1"/>
    </source>
</evidence>
<feature type="domain" description="SAC" evidence="2">
    <location>
        <begin position="114"/>
        <end position="440"/>
    </location>
</feature>
<keyword evidence="1" id="KW-0472">Membrane</keyword>
<comment type="caution">
    <text evidence="3">The sequence shown here is derived from an EMBL/GenBank/DDBJ whole genome shotgun (WGS) entry which is preliminary data.</text>
</comment>
<dbReference type="VEuPathDB" id="AmoebaDB:EHI8A_083460"/>
<keyword evidence="1" id="KW-1133">Transmembrane helix</keyword>
<proteinExistence type="predicted"/>
<dbReference type="OMA" id="ITKAQPV"/>
<dbReference type="PANTHER" id="PTHR45662">
    <property type="entry name" value="PHOSPHATIDYLINOSITIDE PHOSPHATASE SAC1"/>
    <property type="match status" value="1"/>
</dbReference>
<dbReference type="PROSITE" id="PS50275">
    <property type="entry name" value="SAC"/>
    <property type="match status" value="1"/>
</dbReference>
<dbReference type="Pfam" id="PF02383">
    <property type="entry name" value="Syja_N"/>
    <property type="match status" value="1"/>
</dbReference>
<evidence type="ECO:0000256" key="1">
    <source>
        <dbReference type="SAM" id="Phobius"/>
    </source>
</evidence>
<dbReference type="Proteomes" id="UP000078387">
    <property type="component" value="Unassembled WGS sequence"/>
</dbReference>